<proteinExistence type="predicted"/>
<dbReference type="PANTHER" id="PTHR22973">
    <property type="entry name" value="LD35087P"/>
    <property type="match status" value="1"/>
</dbReference>
<organism evidence="4">
    <name type="scientific">Gongylonema pulchrum</name>
    <dbReference type="NCBI Taxonomy" id="637853"/>
    <lineage>
        <taxon>Eukaryota</taxon>
        <taxon>Metazoa</taxon>
        <taxon>Ecdysozoa</taxon>
        <taxon>Nematoda</taxon>
        <taxon>Chromadorea</taxon>
        <taxon>Rhabditida</taxon>
        <taxon>Spirurina</taxon>
        <taxon>Spiruromorpha</taxon>
        <taxon>Spiruroidea</taxon>
        <taxon>Gongylonematidae</taxon>
        <taxon>Gongylonema</taxon>
    </lineage>
</organism>
<dbReference type="InterPro" id="IPR014352">
    <property type="entry name" value="FERM/acyl-CoA-bd_prot_sf"/>
</dbReference>
<dbReference type="WBParaSite" id="GPUH_0001503401-mRNA-1">
    <property type="protein sequence ID" value="GPUH_0001503401-mRNA-1"/>
    <property type="gene ID" value="GPUH_0001503401"/>
</dbReference>
<dbReference type="PROSITE" id="PS51228">
    <property type="entry name" value="ACB_2"/>
    <property type="match status" value="1"/>
</dbReference>
<evidence type="ECO:0000313" key="3">
    <source>
        <dbReference type="Proteomes" id="UP000271098"/>
    </source>
</evidence>
<dbReference type="PANTHER" id="PTHR22973:SF12">
    <property type="entry name" value="LD35087P"/>
    <property type="match status" value="1"/>
</dbReference>
<protein>
    <submittedName>
        <fullName evidence="4">ACB domain-containing protein</fullName>
    </submittedName>
</protein>
<gene>
    <name evidence="2" type="ORF">GPUH_LOCUS15013</name>
</gene>
<name>A0A183E223_9BILA</name>
<dbReference type="OrthoDB" id="5839451at2759"/>
<feature type="domain" description="ACB" evidence="1">
    <location>
        <begin position="28"/>
        <end position="88"/>
    </location>
</feature>
<reference evidence="4" key="1">
    <citation type="submission" date="2016-06" db="UniProtKB">
        <authorList>
            <consortium name="WormBaseParasite"/>
        </authorList>
    </citation>
    <scope>IDENTIFICATION</scope>
</reference>
<accession>A0A183E223</accession>
<evidence type="ECO:0000313" key="4">
    <source>
        <dbReference type="WBParaSite" id="GPUH_0001503401-mRNA-1"/>
    </source>
</evidence>
<dbReference type="AlphaFoldDB" id="A0A183E223"/>
<reference evidence="2 3" key="2">
    <citation type="submission" date="2018-11" db="EMBL/GenBank/DDBJ databases">
        <authorList>
            <consortium name="Pathogen Informatics"/>
        </authorList>
    </citation>
    <scope>NUCLEOTIDE SEQUENCE [LARGE SCALE GENOMIC DNA]</scope>
</reference>
<sequence length="88" mass="10145">MVQMASESAGDVSIAEDDLIMRKFGMPLEELYKLAISYYREKSKSGELTVPYEKRLLFMAYSKQIRHGPYNAATDDYGWFDFIGSDRT</sequence>
<dbReference type="Gene3D" id="1.20.80.10">
    <property type="match status" value="1"/>
</dbReference>
<dbReference type="GO" id="GO:0000062">
    <property type="term" value="F:fatty-acyl-CoA binding"/>
    <property type="evidence" value="ECO:0007669"/>
    <property type="project" value="InterPro"/>
</dbReference>
<keyword evidence="3" id="KW-1185">Reference proteome</keyword>
<dbReference type="EMBL" id="UYRT01081932">
    <property type="protein sequence ID" value="VDN25197.1"/>
    <property type="molecule type" value="Genomic_DNA"/>
</dbReference>
<dbReference type="GO" id="GO:0000139">
    <property type="term" value="C:Golgi membrane"/>
    <property type="evidence" value="ECO:0007669"/>
    <property type="project" value="TreeGrafter"/>
</dbReference>
<dbReference type="Proteomes" id="UP000271098">
    <property type="component" value="Unassembled WGS sequence"/>
</dbReference>
<dbReference type="InterPro" id="IPR035984">
    <property type="entry name" value="Acyl-CoA-binding_sf"/>
</dbReference>
<evidence type="ECO:0000313" key="2">
    <source>
        <dbReference type="EMBL" id="VDN25197.1"/>
    </source>
</evidence>
<evidence type="ECO:0000259" key="1">
    <source>
        <dbReference type="PROSITE" id="PS51228"/>
    </source>
</evidence>
<dbReference type="SUPFAM" id="SSF47027">
    <property type="entry name" value="Acyl-CoA binding protein"/>
    <property type="match status" value="1"/>
</dbReference>
<dbReference type="InterPro" id="IPR052269">
    <property type="entry name" value="Golgi-PI4KB_interaction"/>
</dbReference>
<dbReference type="InterPro" id="IPR000582">
    <property type="entry name" value="Acyl-CoA-binding_protein"/>
</dbReference>